<protein>
    <submittedName>
        <fullName evidence="1">Uncharacterized protein</fullName>
    </submittedName>
</protein>
<gene>
    <name evidence="1" type="ORF">Tfer_1452</name>
</gene>
<keyword evidence="2" id="KW-1185">Reference proteome</keyword>
<dbReference type="Proteomes" id="UP000037175">
    <property type="component" value="Unassembled WGS sequence"/>
</dbReference>
<name>A0A0L6W2P0_9FIRM</name>
<evidence type="ECO:0000313" key="1">
    <source>
        <dbReference type="EMBL" id="KNZ69842.1"/>
    </source>
</evidence>
<accession>A0A0L6W2P0</accession>
<reference evidence="2" key="1">
    <citation type="submission" date="2015-07" db="EMBL/GenBank/DDBJ databases">
        <title>Complete Genome of Thermincola ferriacetica strain Z-0001T.</title>
        <authorList>
            <person name="Lusk B."/>
            <person name="Badalamenti J.P."/>
            <person name="Parameswaran P."/>
            <person name="Bond D.R."/>
            <person name="Torres C.I."/>
        </authorList>
    </citation>
    <scope>NUCLEOTIDE SEQUENCE [LARGE SCALE GENOMIC DNA]</scope>
    <source>
        <strain evidence="2">Z-0001</strain>
    </source>
</reference>
<comment type="caution">
    <text evidence="1">The sequence shown here is derived from an EMBL/GenBank/DDBJ whole genome shotgun (WGS) entry which is preliminary data.</text>
</comment>
<proteinExistence type="predicted"/>
<sequence length="142" mass="15991">MHKSQPITEVIYLCNRAVHGQEVRIQDAKSIVDIGISLLSYLNGFIHDYTIKPSEVLEISQQELTNYKNAKYRVVSIIPYVERPVKNVRIVTQEGLDQLLEGYVKGLAIVGPQESFPFVQDVRLSSSARTTGIDVFLQPFLG</sequence>
<evidence type="ECO:0000313" key="2">
    <source>
        <dbReference type="Proteomes" id="UP000037175"/>
    </source>
</evidence>
<dbReference type="AlphaFoldDB" id="A0A0L6W2P0"/>
<dbReference type="EMBL" id="LGTE01000008">
    <property type="protein sequence ID" value="KNZ69842.1"/>
    <property type="molecule type" value="Genomic_DNA"/>
</dbReference>
<organism evidence="1 2">
    <name type="scientific">Thermincola ferriacetica</name>
    <dbReference type="NCBI Taxonomy" id="281456"/>
    <lineage>
        <taxon>Bacteria</taxon>
        <taxon>Bacillati</taxon>
        <taxon>Bacillota</taxon>
        <taxon>Clostridia</taxon>
        <taxon>Eubacteriales</taxon>
        <taxon>Thermincolaceae</taxon>
        <taxon>Thermincola</taxon>
    </lineage>
</organism>